<dbReference type="EMBL" id="JBIAZM010000004">
    <property type="protein sequence ID" value="MFF5200246.1"/>
    <property type="molecule type" value="Genomic_DNA"/>
</dbReference>
<proteinExistence type="predicted"/>
<comment type="caution">
    <text evidence="3">The sequence shown here is derived from an EMBL/GenBank/DDBJ whole genome shotgun (WGS) entry which is preliminary data.</text>
</comment>
<feature type="region of interest" description="Disordered" evidence="1">
    <location>
        <begin position="70"/>
        <end position="108"/>
    </location>
</feature>
<keyword evidence="2" id="KW-1133">Transmembrane helix</keyword>
<feature type="transmembrane region" description="Helical" evidence="2">
    <location>
        <begin position="42"/>
        <end position="64"/>
    </location>
</feature>
<name>A0ABW6VSS3_9ACTN</name>
<organism evidence="3 4">
    <name type="scientific">Micromonospora parva</name>
    <dbReference type="NCBI Taxonomy" id="1464048"/>
    <lineage>
        <taxon>Bacteria</taxon>
        <taxon>Bacillati</taxon>
        <taxon>Actinomycetota</taxon>
        <taxon>Actinomycetes</taxon>
        <taxon>Micromonosporales</taxon>
        <taxon>Micromonosporaceae</taxon>
        <taxon>Micromonospora</taxon>
    </lineage>
</organism>
<dbReference type="InterPro" id="IPR006311">
    <property type="entry name" value="TAT_signal"/>
</dbReference>
<feature type="region of interest" description="Disordered" evidence="1">
    <location>
        <begin position="324"/>
        <end position="343"/>
    </location>
</feature>
<dbReference type="PROSITE" id="PS51318">
    <property type="entry name" value="TAT"/>
    <property type="match status" value="1"/>
</dbReference>
<evidence type="ECO:0000313" key="3">
    <source>
        <dbReference type="EMBL" id="MFF5200246.1"/>
    </source>
</evidence>
<reference evidence="3 4" key="1">
    <citation type="submission" date="2024-10" db="EMBL/GenBank/DDBJ databases">
        <title>The Natural Products Discovery Center: Release of the First 8490 Sequenced Strains for Exploring Actinobacteria Biosynthetic Diversity.</title>
        <authorList>
            <person name="Kalkreuter E."/>
            <person name="Kautsar S.A."/>
            <person name="Yang D."/>
            <person name="Bader C.D."/>
            <person name="Teijaro C.N."/>
            <person name="Fluegel L."/>
            <person name="Davis C.M."/>
            <person name="Simpson J.R."/>
            <person name="Lauterbach L."/>
            <person name="Steele A.D."/>
            <person name="Gui C."/>
            <person name="Meng S."/>
            <person name="Li G."/>
            <person name="Viehrig K."/>
            <person name="Ye F."/>
            <person name="Su P."/>
            <person name="Kiefer A.F."/>
            <person name="Nichols A."/>
            <person name="Cepeda A.J."/>
            <person name="Yan W."/>
            <person name="Fan B."/>
            <person name="Jiang Y."/>
            <person name="Adhikari A."/>
            <person name="Zheng C.-J."/>
            <person name="Schuster L."/>
            <person name="Cowan T.M."/>
            <person name="Smanski M.J."/>
            <person name="Chevrette M.G."/>
            <person name="De Carvalho L.P.S."/>
            <person name="Shen B."/>
        </authorList>
    </citation>
    <scope>NUCLEOTIDE SEQUENCE [LARGE SCALE GENOMIC DNA]</scope>
    <source>
        <strain evidence="3 4">NPDC000140</strain>
    </source>
</reference>
<accession>A0ABW6VSS3</accession>
<dbReference type="RefSeq" id="WP_210860662.1">
    <property type="nucleotide sequence ID" value="NZ_JBEXXF010000002.1"/>
</dbReference>
<evidence type="ECO:0000313" key="4">
    <source>
        <dbReference type="Proteomes" id="UP001602287"/>
    </source>
</evidence>
<evidence type="ECO:0000256" key="2">
    <source>
        <dbReference type="SAM" id="Phobius"/>
    </source>
</evidence>
<keyword evidence="4" id="KW-1185">Reference proteome</keyword>
<feature type="compositionally biased region" description="Low complexity" evidence="1">
    <location>
        <begin position="95"/>
        <end position="107"/>
    </location>
</feature>
<sequence length="404" mass="43323">MSDLDPRLRERFTAYRNDVVTHVTGPGPDQARHVLRRRRRMTAAAVAAAAVVLVVAPVVANAALRDAQNTPVPAESVQPTTTPSTSAPPTPPPTGSATPSAEAPAGPDGRISRAQLLAARIDLPSWPSDLAAGGCATSNVRLRTDTTKAYVSTLTDDAFEHGDLDGDGADETVAIVACRYGEASAKQVVAFNRDREGRIVTVGRVVRTGDGFDDILGMETTPAGSVEVRVADIVPCCGTPEYLRRDQVRTYRWNGQRFSQTNGPTTFGRDPRLTDLRVTMTHQLEDGAGADSRRRLTLVFTVTNAGPVDAAQVAFHSLEGGERAGGDWSRCDPNPKPSADQPSCLLPGVPAGESRRYTFVLLVPGQPAPDAIVRRFLVVHCDAADRQWPDLKRNDNEVRSPLPL</sequence>
<dbReference type="Proteomes" id="UP001602287">
    <property type="component" value="Unassembled WGS sequence"/>
</dbReference>
<keyword evidence="2" id="KW-0812">Transmembrane</keyword>
<protein>
    <submittedName>
        <fullName evidence="3">Uncharacterized protein</fullName>
    </submittedName>
</protein>
<evidence type="ECO:0000256" key="1">
    <source>
        <dbReference type="SAM" id="MobiDB-lite"/>
    </source>
</evidence>
<gene>
    <name evidence="3" type="ORF">ACFY3B_11650</name>
</gene>
<keyword evidence="2" id="KW-0472">Membrane</keyword>